<comment type="caution">
    <text evidence="9">The sequence shown here is derived from an EMBL/GenBank/DDBJ whole genome shotgun (WGS) entry which is preliminary data.</text>
</comment>
<feature type="transmembrane region" description="Helical" evidence="7">
    <location>
        <begin position="390"/>
        <end position="417"/>
    </location>
</feature>
<dbReference type="GO" id="GO:0016020">
    <property type="term" value="C:membrane"/>
    <property type="evidence" value="ECO:0007669"/>
    <property type="project" value="UniProtKB-SubCell"/>
</dbReference>
<dbReference type="InterPro" id="IPR004841">
    <property type="entry name" value="AA-permease/SLC12A_dom"/>
</dbReference>
<reference evidence="9" key="2">
    <citation type="journal article" date="2023" name="IMA Fungus">
        <title>Comparative genomic study of the Penicillium genus elucidates a diverse pangenome and 15 lateral gene transfer events.</title>
        <authorList>
            <person name="Petersen C."/>
            <person name="Sorensen T."/>
            <person name="Nielsen M.R."/>
            <person name="Sondergaard T.E."/>
            <person name="Sorensen J.L."/>
            <person name="Fitzpatrick D.A."/>
            <person name="Frisvad J.C."/>
            <person name="Nielsen K.L."/>
        </authorList>
    </citation>
    <scope>NUCLEOTIDE SEQUENCE</scope>
    <source>
        <strain evidence="9">IBT 17660</strain>
    </source>
</reference>
<keyword evidence="2" id="KW-0813">Transport</keyword>
<evidence type="ECO:0000256" key="6">
    <source>
        <dbReference type="ARBA" id="ARBA00023136"/>
    </source>
</evidence>
<feature type="transmembrane region" description="Helical" evidence="7">
    <location>
        <begin position="365"/>
        <end position="384"/>
    </location>
</feature>
<keyword evidence="10" id="KW-1185">Reference proteome</keyword>
<dbReference type="Proteomes" id="UP001147760">
    <property type="component" value="Unassembled WGS sequence"/>
</dbReference>
<feature type="transmembrane region" description="Helical" evidence="7">
    <location>
        <begin position="243"/>
        <end position="266"/>
    </location>
</feature>
<gene>
    <name evidence="9" type="ORF">N7530_012650</name>
</gene>
<dbReference type="EMBL" id="JAPWDO010000009">
    <property type="protein sequence ID" value="KAJ5457376.1"/>
    <property type="molecule type" value="Genomic_DNA"/>
</dbReference>
<feature type="transmembrane region" description="Helical" evidence="7">
    <location>
        <begin position="81"/>
        <end position="105"/>
    </location>
</feature>
<keyword evidence="6 7" id="KW-0472">Membrane</keyword>
<dbReference type="PIRSF" id="PIRSF006060">
    <property type="entry name" value="AA_transporter"/>
    <property type="match status" value="1"/>
</dbReference>
<feature type="transmembrane region" description="Helical" evidence="7">
    <location>
        <begin position="160"/>
        <end position="178"/>
    </location>
</feature>
<evidence type="ECO:0000256" key="2">
    <source>
        <dbReference type="ARBA" id="ARBA00022448"/>
    </source>
</evidence>
<evidence type="ECO:0000313" key="10">
    <source>
        <dbReference type="Proteomes" id="UP001147760"/>
    </source>
</evidence>
<evidence type="ECO:0000256" key="3">
    <source>
        <dbReference type="ARBA" id="ARBA00022692"/>
    </source>
</evidence>
<dbReference type="PANTHER" id="PTHR43341">
    <property type="entry name" value="AMINO ACID PERMEASE"/>
    <property type="match status" value="1"/>
</dbReference>
<proteinExistence type="predicted"/>
<accession>A0A9X0BGR9</accession>
<keyword evidence="5 7" id="KW-1133">Transmembrane helix</keyword>
<feature type="domain" description="Amino acid permease/ SLC12A" evidence="8">
    <location>
        <begin position="50"/>
        <end position="279"/>
    </location>
</feature>
<name>A0A9X0BGR9_9EURO</name>
<feature type="transmembrane region" description="Helical" evidence="7">
    <location>
        <begin position="53"/>
        <end position="75"/>
    </location>
</feature>
<reference evidence="9" key="1">
    <citation type="submission" date="2022-12" db="EMBL/GenBank/DDBJ databases">
        <authorList>
            <person name="Petersen C."/>
        </authorList>
    </citation>
    <scope>NUCLEOTIDE SEQUENCE</scope>
    <source>
        <strain evidence="9">IBT 17660</strain>
    </source>
</reference>
<dbReference type="Pfam" id="PF00324">
    <property type="entry name" value="AA_permease"/>
    <property type="match status" value="2"/>
</dbReference>
<dbReference type="GO" id="GO:0015171">
    <property type="term" value="F:amino acid transmembrane transporter activity"/>
    <property type="evidence" value="ECO:0007669"/>
    <property type="project" value="TreeGrafter"/>
</dbReference>
<dbReference type="InterPro" id="IPR004840">
    <property type="entry name" value="Amino_acid_permease_CS"/>
</dbReference>
<feature type="domain" description="Amino acid permease/ SLC12A" evidence="8">
    <location>
        <begin position="288"/>
        <end position="486"/>
    </location>
</feature>
<evidence type="ECO:0000256" key="4">
    <source>
        <dbReference type="ARBA" id="ARBA00022970"/>
    </source>
</evidence>
<feature type="transmembrane region" description="Helical" evidence="7">
    <location>
        <begin position="131"/>
        <end position="154"/>
    </location>
</feature>
<dbReference type="FunFam" id="1.20.1740.10:FF:000001">
    <property type="entry name" value="Amino acid permease"/>
    <property type="match status" value="1"/>
</dbReference>
<feature type="transmembrane region" description="Helical" evidence="7">
    <location>
        <begin position="465"/>
        <end position="484"/>
    </location>
</feature>
<evidence type="ECO:0000259" key="8">
    <source>
        <dbReference type="Pfam" id="PF00324"/>
    </source>
</evidence>
<feature type="transmembrane region" description="Helical" evidence="7">
    <location>
        <begin position="190"/>
        <end position="212"/>
    </location>
</feature>
<sequence length="508" mass="55724">MAIIETEPQNFGSDQHPISEKGKALRNLVEADLLDDRYATTTKRGLKNRHVQLMALGGTIGTGLFVGSGQALAIGGPASLLLGYIFISAMVYGLVTAIAEVGAYLPVHGGTMSYHGFRYVSRSMGFAMGYLYWYSLGILVPYEITAAGLVIGYWDQSGSINIAVWITIMMVVIIALNFMPVRIYGESEFWFAGVKIITLIGLLMVSFILFWGGGPNRQRLGFHYWNNPRPFNAYLTTGDSGRFVALLKCTVSSAIAFIFAPELIVISGGEMESPRRNVPGQPGDTFTDWSSFTSLGDGTVSSSPFVIGIQNAGIPVLDHIVNAAVLTSAWSAGNSFLYMSSRSLYSLAMSGNAPHVFKTCNRWGVPYWAVSASACFSALAYLAVGNSSSIVFNWFINFTNTSGFISWICCSVVFFRFRKAVKAQGIEQPYKSKLQPYGVYFGLAGATLMVLINGFTVFFPSEWSVSNFFTAYIGIPAFLILYFGHRALYWSDPWAWRPEEVDMHTGLD</sequence>
<protein>
    <recommendedName>
        <fullName evidence="8">Amino acid permease/ SLC12A domain-containing protein</fullName>
    </recommendedName>
</protein>
<dbReference type="PANTHER" id="PTHR43341:SF38">
    <property type="entry name" value="PROLINE TRANSPORTER (EUROFUNG)"/>
    <property type="match status" value="1"/>
</dbReference>
<dbReference type="OrthoDB" id="3900342at2759"/>
<evidence type="ECO:0000256" key="7">
    <source>
        <dbReference type="SAM" id="Phobius"/>
    </source>
</evidence>
<dbReference type="InterPro" id="IPR050524">
    <property type="entry name" value="APC_YAT"/>
</dbReference>
<dbReference type="Gene3D" id="1.20.1740.10">
    <property type="entry name" value="Amino acid/polyamine transporter I"/>
    <property type="match status" value="2"/>
</dbReference>
<feature type="transmembrane region" description="Helical" evidence="7">
    <location>
        <begin position="437"/>
        <end position="459"/>
    </location>
</feature>
<keyword evidence="3 7" id="KW-0812">Transmembrane</keyword>
<organism evidence="9 10">
    <name type="scientific">Penicillium desertorum</name>
    <dbReference type="NCBI Taxonomy" id="1303715"/>
    <lineage>
        <taxon>Eukaryota</taxon>
        <taxon>Fungi</taxon>
        <taxon>Dikarya</taxon>
        <taxon>Ascomycota</taxon>
        <taxon>Pezizomycotina</taxon>
        <taxon>Eurotiomycetes</taxon>
        <taxon>Eurotiomycetidae</taxon>
        <taxon>Eurotiales</taxon>
        <taxon>Aspergillaceae</taxon>
        <taxon>Penicillium</taxon>
    </lineage>
</organism>
<keyword evidence="4" id="KW-0029">Amino-acid transport</keyword>
<dbReference type="AlphaFoldDB" id="A0A9X0BGR9"/>
<evidence type="ECO:0000313" key="9">
    <source>
        <dbReference type="EMBL" id="KAJ5457376.1"/>
    </source>
</evidence>
<comment type="subcellular location">
    <subcellularLocation>
        <location evidence="1">Membrane</location>
        <topology evidence="1">Multi-pass membrane protein</topology>
    </subcellularLocation>
</comment>
<dbReference type="PROSITE" id="PS00218">
    <property type="entry name" value="AMINO_ACID_PERMEASE_1"/>
    <property type="match status" value="1"/>
</dbReference>
<evidence type="ECO:0000256" key="5">
    <source>
        <dbReference type="ARBA" id="ARBA00022989"/>
    </source>
</evidence>
<evidence type="ECO:0000256" key="1">
    <source>
        <dbReference type="ARBA" id="ARBA00004141"/>
    </source>
</evidence>